<dbReference type="GO" id="GO:0051603">
    <property type="term" value="P:proteolysis involved in protein catabolic process"/>
    <property type="evidence" value="ECO:0007669"/>
    <property type="project" value="TreeGrafter"/>
</dbReference>
<sequence length="1049" mass="117426">MGKVADVVAPLIDEGKLQYKLLELENGLQALLVSDEKTQKCAAALDVRVGSMADPKDLPGLAHFTEHMLFYASEAYPEEDGFNKFVGEHGGYCNAFTSAEDTNYYFEVNSDHLEPTLDRFSHFFRDPLVTVDAVEREVKAVDSEHGKNLESDVWRRMQLWRYTANQGHPVSGFYTGDIHTLLEEPRAKGIDPHQRMLEFYHQHYSANLMRLCVYGCEPLDQLEKLAQEKFSSVPSSGFEAPSYPGQVLEAEQRCSLIHCIPVKDGHSVEFQWDVPSEQDHYQAAPCSYISHHLGHEGEGSVFAVLKAQGWATSLVAGEGALSFSNRSFFMCKADLTDMGQEHVQEVGQLVFAYIRLLQAVGGVTEDRHKEIQALSKLHFNYRDKPRPGGYTSSLAGSLQTYAPEDVLLASYNVSTQYDAAAINAVLNVMTPAAVRVMWSSKTFQEECTSEEPVYKTRFSRQHLPAEWTQSWESGNAKPELSLPAPNPYIATDFELIDVEDSTPSEPIEVHQSANVSLWHRPNASFRVPKAVVYLSFLLPESYSSPEQAVLTRLFAKLLTDYLNEDSYAADVAGLYWGINTHTDGFLLWGNGYHHKLLDYMERVLSEVLTFKVRPDRFQIQKDAAKKEYENLKYQQPYQRAVYSWTHLLELHRWHTDEYQAVIGGLTPEDLEVHMKRLFGRCLVQGYITGNLVGSKASQFGETLQSMLETTVHSKPLLVSQRPDRRVIQIQQGCPALLREHGQNPTNDNSAVLASFQVGPDDIRRNAMMQLLVHIGRPQSFNTLRTQEQLGYLVFLQTYTTLSVRSIAFIIQSTAFSAAHIESRVQAFIHQFSDHLGSMSSEEFTNQVEELAKAKLETPKTLRQLAGWEWSEIDEGCLCFDRRQQEAAAVRQTSLPVLQTFLKEVLLAVEERRQLSVHVLGRKERSTAAEPPVPEQNGNEATQPPMVSEHSSNEPAGSKQAQQVVSEPSSKPDSSQSAEDTGLPTSSALIPDATQHASSATSEEPSSNGAVQQLSRSGSKGQQQEMALITDVWAFKRAQACFASSGAVRK</sequence>
<dbReference type="Pfam" id="PF22456">
    <property type="entry name" value="PqqF-like_C_4"/>
    <property type="match status" value="1"/>
</dbReference>
<dbReference type="InterPro" id="IPR050626">
    <property type="entry name" value="Peptidase_M16"/>
</dbReference>
<feature type="domain" description="Peptidase M16 C-terminal" evidence="9">
    <location>
        <begin position="194"/>
        <end position="373"/>
    </location>
</feature>
<gene>
    <name evidence="12" type="ORF">WJX74_008107</name>
</gene>
<evidence type="ECO:0000256" key="2">
    <source>
        <dbReference type="ARBA" id="ARBA00022670"/>
    </source>
</evidence>
<protein>
    <submittedName>
        <fullName evidence="12">Uncharacterized protein</fullName>
    </submittedName>
</protein>
<dbReference type="GO" id="GO:0005829">
    <property type="term" value="C:cytosol"/>
    <property type="evidence" value="ECO:0007669"/>
    <property type="project" value="TreeGrafter"/>
</dbReference>
<dbReference type="AlphaFoldDB" id="A0AAW1RLX7"/>
<evidence type="ECO:0000256" key="4">
    <source>
        <dbReference type="ARBA" id="ARBA00022801"/>
    </source>
</evidence>
<feature type="region of interest" description="Disordered" evidence="7">
    <location>
        <begin position="921"/>
        <end position="1023"/>
    </location>
</feature>
<feature type="compositionally biased region" description="Polar residues" evidence="7">
    <location>
        <begin position="948"/>
        <end position="964"/>
    </location>
</feature>
<dbReference type="GO" id="GO:0046872">
    <property type="term" value="F:metal ion binding"/>
    <property type="evidence" value="ECO:0007669"/>
    <property type="project" value="UniProtKB-KW"/>
</dbReference>
<dbReference type="Pfam" id="PF05193">
    <property type="entry name" value="Peptidase_M16_C"/>
    <property type="match status" value="1"/>
</dbReference>
<dbReference type="GO" id="GO:0043171">
    <property type="term" value="P:peptide catabolic process"/>
    <property type="evidence" value="ECO:0007669"/>
    <property type="project" value="TreeGrafter"/>
</dbReference>
<dbReference type="Gene3D" id="3.30.830.10">
    <property type="entry name" value="Metalloenzyme, LuxS/M16 peptidase-like"/>
    <property type="match status" value="4"/>
</dbReference>
<keyword evidence="5" id="KW-0862">Zinc</keyword>
<dbReference type="PANTHER" id="PTHR43690:SF18">
    <property type="entry name" value="INSULIN-DEGRADING ENZYME-RELATED"/>
    <property type="match status" value="1"/>
</dbReference>
<dbReference type="Pfam" id="PF16187">
    <property type="entry name" value="Peptidase_M16_M"/>
    <property type="match status" value="1"/>
</dbReference>
<dbReference type="InterPro" id="IPR054734">
    <property type="entry name" value="PqqF-like_C_4"/>
</dbReference>
<dbReference type="InterPro" id="IPR007863">
    <property type="entry name" value="Peptidase_M16_C"/>
</dbReference>
<evidence type="ECO:0000259" key="11">
    <source>
        <dbReference type="Pfam" id="PF22456"/>
    </source>
</evidence>
<evidence type="ECO:0000256" key="6">
    <source>
        <dbReference type="ARBA" id="ARBA00023049"/>
    </source>
</evidence>
<dbReference type="PANTHER" id="PTHR43690">
    <property type="entry name" value="NARDILYSIN"/>
    <property type="match status" value="1"/>
</dbReference>
<comment type="similarity">
    <text evidence="1">Belongs to the peptidase M16 family.</text>
</comment>
<name>A0AAW1RLX7_9CHLO</name>
<dbReference type="InterPro" id="IPR032632">
    <property type="entry name" value="Peptidase_M16_M"/>
</dbReference>
<keyword evidence="4" id="KW-0378">Hydrolase</keyword>
<evidence type="ECO:0000313" key="13">
    <source>
        <dbReference type="Proteomes" id="UP001438707"/>
    </source>
</evidence>
<dbReference type="SUPFAM" id="SSF63411">
    <property type="entry name" value="LuxS/MPP-like metallohydrolase"/>
    <property type="match status" value="4"/>
</dbReference>
<dbReference type="GO" id="GO:0005739">
    <property type="term" value="C:mitochondrion"/>
    <property type="evidence" value="ECO:0007669"/>
    <property type="project" value="TreeGrafter"/>
</dbReference>
<accession>A0AAW1RLX7</accession>
<evidence type="ECO:0000256" key="3">
    <source>
        <dbReference type="ARBA" id="ARBA00022723"/>
    </source>
</evidence>
<evidence type="ECO:0000313" key="12">
    <source>
        <dbReference type="EMBL" id="KAK9834702.1"/>
    </source>
</evidence>
<dbReference type="InterPro" id="IPR011249">
    <property type="entry name" value="Metalloenz_LuxS/M16"/>
</dbReference>
<dbReference type="FunFam" id="3.30.830.10:FF:000004">
    <property type="entry name" value="Putative insulin-degrading enzyme"/>
    <property type="match status" value="1"/>
</dbReference>
<proteinExistence type="inferred from homology"/>
<evidence type="ECO:0000256" key="7">
    <source>
        <dbReference type="SAM" id="MobiDB-lite"/>
    </source>
</evidence>
<keyword evidence="2" id="KW-0645">Protease</keyword>
<evidence type="ECO:0000256" key="5">
    <source>
        <dbReference type="ARBA" id="ARBA00022833"/>
    </source>
</evidence>
<dbReference type="GO" id="GO:0004222">
    <property type="term" value="F:metalloendopeptidase activity"/>
    <property type="evidence" value="ECO:0007669"/>
    <property type="project" value="TreeGrafter"/>
</dbReference>
<dbReference type="EMBL" id="JALJOS010000009">
    <property type="protein sequence ID" value="KAK9834702.1"/>
    <property type="molecule type" value="Genomic_DNA"/>
</dbReference>
<feature type="compositionally biased region" description="Polar residues" evidence="7">
    <location>
        <begin position="994"/>
        <end position="1023"/>
    </location>
</feature>
<keyword evidence="6" id="KW-0482">Metalloprotease</keyword>
<feature type="compositionally biased region" description="Low complexity" evidence="7">
    <location>
        <begin position="965"/>
        <end position="979"/>
    </location>
</feature>
<evidence type="ECO:0000259" key="9">
    <source>
        <dbReference type="Pfam" id="PF05193"/>
    </source>
</evidence>
<evidence type="ECO:0000256" key="1">
    <source>
        <dbReference type="ARBA" id="ARBA00007261"/>
    </source>
</evidence>
<dbReference type="Pfam" id="PF00675">
    <property type="entry name" value="Peptidase_M16"/>
    <property type="match status" value="1"/>
</dbReference>
<dbReference type="InterPro" id="IPR011765">
    <property type="entry name" value="Pept_M16_N"/>
</dbReference>
<reference evidence="12 13" key="1">
    <citation type="journal article" date="2024" name="Nat. Commun.">
        <title>Phylogenomics reveals the evolutionary origins of lichenization in chlorophyte algae.</title>
        <authorList>
            <person name="Puginier C."/>
            <person name="Libourel C."/>
            <person name="Otte J."/>
            <person name="Skaloud P."/>
            <person name="Haon M."/>
            <person name="Grisel S."/>
            <person name="Petersen M."/>
            <person name="Berrin J.G."/>
            <person name="Delaux P.M."/>
            <person name="Dal Grande F."/>
            <person name="Keller J."/>
        </authorList>
    </citation>
    <scope>NUCLEOTIDE SEQUENCE [LARGE SCALE GENOMIC DNA]</scope>
    <source>
        <strain evidence="12 13">SAG 2145</strain>
    </source>
</reference>
<keyword evidence="3" id="KW-0479">Metal-binding</keyword>
<feature type="domain" description="Peptidase M16 N-terminal" evidence="8">
    <location>
        <begin position="31"/>
        <end position="164"/>
    </location>
</feature>
<evidence type="ECO:0000259" key="10">
    <source>
        <dbReference type="Pfam" id="PF16187"/>
    </source>
</evidence>
<dbReference type="FunFam" id="3.30.830.10:FF:000005">
    <property type="entry name" value="nardilysin isoform X1"/>
    <property type="match status" value="1"/>
</dbReference>
<organism evidence="12 13">
    <name type="scientific">Apatococcus lobatus</name>
    <dbReference type="NCBI Taxonomy" id="904363"/>
    <lineage>
        <taxon>Eukaryota</taxon>
        <taxon>Viridiplantae</taxon>
        <taxon>Chlorophyta</taxon>
        <taxon>core chlorophytes</taxon>
        <taxon>Trebouxiophyceae</taxon>
        <taxon>Chlorellales</taxon>
        <taxon>Chlorellaceae</taxon>
        <taxon>Apatococcus</taxon>
    </lineage>
</organism>
<evidence type="ECO:0000259" key="8">
    <source>
        <dbReference type="Pfam" id="PF00675"/>
    </source>
</evidence>
<keyword evidence="13" id="KW-1185">Reference proteome</keyword>
<dbReference type="Proteomes" id="UP001438707">
    <property type="component" value="Unassembled WGS sequence"/>
</dbReference>
<feature type="domain" description="Peptidase M16 middle/third" evidence="10">
    <location>
        <begin position="379"/>
        <end position="658"/>
    </location>
</feature>
<feature type="domain" description="Coenzyme PQQ synthesis protein F-like C-terminal lobe" evidence="11">
    <location>
        <begin position="770"/>
        <end position="869"/>
    </location>
</feature>
<comment type="caution">
    <text evidence="12">The sequence shown here is derived from an EMBL/GenBank/DDBJ whole genome shotgun (WGS) entry which is preliminary data.</text>
</comment>